<comment type="caution">
    <text evidence="1">The sequence shown here is derived from an EMBL/GenBank/DDBJ whole genome shotgun (WGS) entry which is preliminary data.</text>
</comment>
<evidence type="ECO:0000313" key="2">
    <source>
        <dbReference type="Proteomes" id="UP001595530"/>
    </source>
</evidence>
<dbReference type="RefSeq" id="WP_390323086.1">
    <property type="nucleotide sequence ID" value="NZ_JBHRTP010000059.1"/>
</dbReference>
<organism evidence="1 2">
    <name type="scientific">Undibacterium arcticum</name>
    <dbReference type="NCBI Taxonomy" id="1762892"/>
    <lineage>
        <taxon>Bacteria</taxon>
        <taxon>Pseudomonadati</taxon>
        <taxon>Pseudomonadota</taxon>
        <taxon>Betaproteobacteria</taxon>
        <taxon>Burkholderiales</taxon>
        <taxon>Oxalobacteraceae</taxon>
        <taxon>Undibacterium</taxon>
    </lineage>
</organism>
<proteinExistence type="predicted"/>
<protein>
    <recommendedName>
        <fullName evidence="3">LysM domain-containing protein</fullName>
    </recommendedName>
</protein>
<name>A0ABV7F4B1_9BURK</name>
<dbReference type="EMBL" id="JBHRTP010000059">
    <property type="protein sequence ID" value="MFC3109929.1"/>
    <property type="molecule type" value="Genomic_DNA"/>
</dbReference>
<gene>
    <name evidence="1" type="ORF">ACFOFO_18495</name>
</gene>
<accession>A0ABV7F4B1</accession>
<reference evidence="2" key="1">
    <citation type="journal article" date="2019" name="Int. J. Syst. Evol. Microbiol.">
        <title>The Global Catalogue of Microorganisms (GCM) 10K type strain sequencing project: providing services to taxonomists for standard genome sequencing and annotation.</title>
        <authorList>
            <consortium name="The Broad Institute Genomics Platform"/>
            <consortium name="The Broad Institute Genome Sequencing Center for Infectious Disease"/>
            <person name="Wu L."/>
            <person name="Ma J."/>
        </authorList>
    </citation>
    <scope>NUCLEOTIDE SEQUENCE [LARGE SCALE GENOMIC DNA]</scope>
    <source>
        <strain evidence="2">KCTC 42986</strain>
    </source>
</reference>
<evidence type="ECO:0000313" key="1">
    <source>
        <dbReference type="EMBL" id="MFC3109929.1"/>
    </source>
</evidence>
<sequence length="319" mass="33083">MRPDTYLILGDLSFGRFEVPEHIQFGGDQALAVHELVGGKRVVDAMGRRDKPLDWSGQFIGADANDRARYLDYLRIVGKPLSLSWGEHAYKVLVQTAVMDYRRVYEIPYSISCMVVEDLTLPITTSPPASVDSAINDDMTTSNTLGGLIGDGPLTAALGTLNTAIGAVSSFANAAQSTINSVLGPVLAVQARVTTLIASTGNTIANIATVGGVLPNTPIATTASKLNAQIAGYTQLPLLLNLQASTGRIGANLGAISTSGKSVTSAGGNLFDLASKAYGDPTAWPTIARANKLTDPALAGVQTIIIPPTPDGSGGVYGA</sequence>
<evidence type="ECO:0008006" key="3">
    <source>
        <dbReference type="Google" id="ProtNLM"/>
    </source>
</evidence>
<dbReference type="Proteomes" id="UP001595530">
    <property type="component" value="Unassembled WGS sequence"/>
</dbReference>
<keyword evidence="2" id="KW-1185">Reference proteome</keyword>